<sequence>MKISVLVVLFVLTPALTITFGPAAVPAREVFGVIGHHLFGDAVPVAWEPITDAIVWKTRLPRIVTGLAVGVILGVSGVVMQAVVRNPLAEPYVLGVSSGASTGAALAMITFGMTSSFLVGSVAFAGAVAATVLVIAIGGGSGSTALQLILAGLAVGFGFQSLTNIIVFSSDNPETARAVLFFTLGSLGRADWNDAVLVSVTALLLTVFAFIAAPVLDAVASGDKTAQTVGVNPGAARLLLLVPVSAAVAAAVSVAGGIGFIGLVVPHMIRSAIGYGHRLLVLGSAVTAALFLVWADAIARVVFAPAELPIGVMTGLIGVPFLVVLVRRLPGAVT</sequence>
<dbReference type="Pfam" id="PF01032">
    <property type="entry name" value="FecCD"/>
    <property type="match status" value="1"/>
</dbReference>
<feature type="transmembrane region" description="Helical" evidence="8">
    <location>
        <begin position="308"/>
        <end position="326"/>
    </location>
</feature>
<gene>
    <name evidence="9" type="ORF">JZY06_11665</name>
</gene>
<name>A0A939IZ22_9CORY</name>
<dbReference type="GO" id="GO:0005886">
    <property type="term" value="C:plasma membrane"/>
    <property type="evidence" value="ECO:0007669"/>
    <property type="project" value="UniProtKB-SubCell"/>
</dbReference>
<proteinExistence type="inferred from homology"/>
<feature type="transmembrane region" description="Helical" evidence="8">
    <location>
        <begin position="148"/>
        <end position="169"/>
    </location>
</feature>
<dbReference type="Gene3D" id="1.10.3470.10">
    <property type="entry name" value="ABC transporter involved in vitamin B12 uptake, BtuC"/>
    <property type="match status" value="1"/>
</dbReference>
<comment type="caution">
    <text evidence="9">The sequence shown here is derived from an EMBL/GenBank/DDBJ whole genome shotgun (WGS) entry which is preliminary data.</text>
</comment>
<accession>A0A939IZ22</accession>
<keyword evidence="10" id="KW-1185">Reference proteome</keyword>
<comment type="similarity">
    <text evidence="2">Belongs to the binding-protein-dependent transport system permease family. FecCD subfamily.</text>
</comment>
<dbReference type="InterPro" id="IPR037294">
    <property type="entry name" value="ABC_BtuC-like"/>
</dbReference>
<organism evidence="9 10">
    <name type="scientific">Corynebacterium mendelii</name>
    <dbReference type="NCBI Taxonomy" id="2765362"/>
    <lineage>
        <taxon>Bacteria</taxon>
        <taxon>Bacillati</taxon>
        <taxon>Actinomycetota</taxon>
        <taxon>Actinomycetes</taxon>
        <taxon>Mycobacteriales</taxon>
        <taxon>Corynebacteriaceae</taxon>
        <taxon>Corynebacterium</taxon>
    </lineage>
</organism>
<dbReference type="InterPro" id="IPR000522">
    <property type="entry name" value="ABC_transptr_permease_BtuC"/>
</dbReference>
<feature type="transmembrane region" description="Helical" evidence="8">
    <location>
        <begin position="117"/>
        <end position="136"/>
    </location>
</feature>
<protein>
    <submittedName>
        <fullName evidence="9">Iron ABC transporter permease</fullName>
    </submittedName>
</protein>
<keyword evidence="5 8" id="KW-0812">Transmembrane</keyword>
<evidence type="ECO:0000256" key="3">
    <source>
        <dbReference type="ARBA" id="ARBA00022448"/>
    </source>
</evidence>
<keyword evidence="7 8" id="KW-0472">Membrane</keyword>
<keyword evidence="4" id="KW-1003">Cell membrane</keyword>
<comment type="subcellular location">
    <subcellularLocation>
        <location evidence="1">Cell membrane</location>
        <topology evidence="1">Multi-pass membrane protein</topology>
    </subcellularLocation>
</comment>
<feature type="transmembrane region" description="Helical" evidence="8">
    <location>
        <begin position="63"/>
        <end position="84"/>
    </location>
</feature>
<dbReference type="GO" id="GO:0022857">
    <property type="term" value="F:transmembrane transporter activity"/>
    <property type="evidence" value="ECO:0007669"/>
    <property type="project" value="InterPro"/>
</dbReference>
<keyword evidence="3" id="KW-0813">Transport</keyword>
<dbReference type="FunFam" id="1.10.3470.10:FF:000001">
    <property type="entry name" value="Vitamin B12 ABC transporter permease BtuC"/>
    <property type="match status" value="1"/>
</dbReference>
<dbReference type="PANTHER" id="PTHR30472:SF67">
    <property type="entry name" value="PERMEASE OF ABC TRANSPORTER-RELATED"/>
    <property type="match status" value="1"/>
</dbReference>
<dbReference type="SUPFAM" id="SSF81345">
    <property type="entry name" value="ABC transporter involved in vitamin B12 uptake, BtuC"/>
    <property type="match status" value="1"/>
</dbReference>
<evidence type="ECO:0000256" key="8">
    <source>
        <dbReference type="SAM" id="Phobius"/>
    </source>
</evidence>
<reference evidence="9" key="1">
    <citation type="submission" date="2021-03" db="EMBL/GenBank/DDBJ databases">
        <authorList>
            <person name="Sun Q."/>
        </authorList>
    </citation>
    <scope>NUCLEOTIDE SEQUENCE</scope>
    <source>
        <strain evidence="9">CCM 8862</strain>
    </source>
</reference>
<keyword evidence="6 8" id="KW-1133">Transmembrane helix</keyword>
<dbReference type="Proteomes" id="UP000664332">
    <property type="component" value="Unassembled WGS sequence"/>
</dbReference>
<dbReference type="PANTHER" id="PTHR30472">
    <property type="entry name" value="FERRIC ENTEROBACTIN TRANSPORT SYSTEM PERMEASE PROTEIN"/>
    <property type="match status" value="1"/>
</dbReference>
<evidence type="ECO:0000313" key="9">
    <source>
        <dbReference type="EMBL" id="MBN9645262.1"/>
    </source>
</evidence>
<feature type="transmembrane region" description="Helical" evidence="8">
    <location>
        <begin position="197"/>
        <end position="216"/>
    </location>
</feature>
<evidence type="ECO:0000256" key="7">
    <source>
        <dbReference type="ARBA" id="ARBA00023136"/>
    </source>
</evidence>
<dbReference type="EMBL" id="JAFLEQ010000017">
    <property type="protein sequence ID" value="MBN9645262.1"/>
    <property type="molecule type" value="Genomic_DNA"/>
</dbReference>
<evidence type="ECO:0000256" key="5">
    <source>
        <dbReference type="ARBA" id="ARBA00022692"/>
    </source>
</evidence>
<dbReference type="AlphaFoldDB" id="A0A939IZ22"/>
<evidence type="ECO:0000256" key="1">
    <source>
        <dbReference type="ARBA" id="ARBA00004651"/>
    </source>
</evidence>
<feature type="transmembrane region" description="Helical" evidence="8">
    <location>
        <begin position="236"/>
        <end position="267"/>
    </location>
</feature>
<evidence type="ECO:0000313" key="10">
    <source>
        <dbReference type="Proteomes" id="UP000664332"/>
    </source>
</evidence>
<evidence type="ECO:0000256" key="2">
    <source>
        <dbReference type="ARBA" id="ARBA00007935"/>
    </source>
</evidence>
<evidence type="ECO:0000256" key="6">
    <source>
        <dbReference type="ARBA" id="ARBA00022989"/>
    </source>
</evidence>
<feature type="transmembrane region" description="Helical" evidence="8">
    <location>
        <begin position="279"/>
        <end position="302"/>
    </location>
</feature>
<feature type="transmembrane region" description="Helical" evidence="8">
    <location>
        <begin position="91"/>
        <end position="111"/>
    </location>
</feature>
<evidence type="ECO:0000256" key="4">
    <source>
        <dbReference type="ARBA" id="ARBA00022475"/>
    </source>
</evidence>
<dbReference type="CDD" id="cd06550">
    <property type="entry name" value="TM_ABC_iron-siderophores_like"/>
    <property type="match status" value="1"/>
</dbReference>
<dbReference type="GO" id="GO:0033214">
    <property type="term" value="P:siderophore-iron import into cell"/>
    <property type="evidence" value="ECO:0007669"/>
    <property type="project" value="TreeGrafter"/>
</dbReference>